<feature type="signal peptide" evidence="1">
    <location>
        <begin position="1"/>
        <end position="26"/>
    </location>
</feature>
<dbReference type="PANTHER" id="PTHR10900:SF77">
    <property type="entry name" value="FI19380P1"/>
    <property type="match status" value="1"/>
</dbReference>
<geneLocation type="plasmid" evidence="3 4">
    <name>pFA1</name>
</geneLocation>
<evidence type="ECO:0000313" key="4">
    <source>
        <dbReference type="Proteomes" id="UP001348817"/>
    </source>
</evidence>
<evidence type="ECO:0000256" key="1">
    <source>
        <dbReference type="SAM" id="SignalP"/>
    </source>
</evidence>
<keyword evidence="3" id="KW-0614">Plasmid</keyword>
<feature type="domain" description="FAS1" evidence="2">
    <location>
        <begin position="182"/>
        <end position="341"/>
    </location>
</feature>
<dbReference type="Pfam" id="PF02469">
    <property type="entry name" value="Fasciclin"/>
    <property type="match status" value="1"/>
</dbReference>
<dbReference type="Proteomes" id="UP001348817">
    <property type="component" value="Plasmid pFA1"/>
</dbReference>
<protein>
    <recommendedName>
        <fullName evidence="2">FAS1 domain-containing protein</fullName>
    </recommendedName>
</protein>
<evidence type="ECO:0000259" key="2">
    <source>
        <dbReference type="PROSITE" id="PS50213"/>
    </source>
</evidence>
<dbReference type="InterPro" id="IPR036378">
    <property type="entry name" value="FAS1_dom_sf"/>
</dbReference>
<dbReference type="PROSITE" id="PS50213">
    <property type="entry name" value="FAS1"/>
    <property type="match status" value="2"/>
</dbReference>
<reference evidence="3 4" key="1">
    <citation type="submission" date="2021-12" db="EMBL/GenBank/DDBJ databases">
        <title>Genome sequencing of bacteria with rrn-lacking chromosome and rrn-plasmid.</title>
        <authorList>
            <person name="Anda M."/>
            <person name="Iwasaki W."/>
        </authorList>
    </citation>
    <scope>NUCLEOTIDE SEQUENCE [LARGE SCALE GENOMIC DNA]</scope>
    <source>
        <strain evidence="3 4">DSM 100852</strain>
        <plasmid evidence="3 4">pFA1</plasmid>
    </source>
</reference>
<accession>A0AAU9DJV0</accession>
<dbReference type="KEGG" id="fax:FUAX_39470"/>
<evidence type="ECO:0000313" key="3">
    <source>
        <dbReference type="EMBL" id="BDD11515.1"/>
    </source>
</evidence>
<feature type="domain" description="FAS1" evidence="2">
    <location>
        <begin position="38"/>
        <end position="178"/>
    </location>
</feature>
<organism evidence="3 4">
    <name type="scientific">Fulvitalea axinellae</name>
    <dbReference type="NCBI Taxonomy" id="1182444"/>
    <lineage>
        <taxon>Bacteria</taxon>
        <taxon>Pseudomonadati</taxon>
        <taxon>Bacteroidota</taxon>
        <taxon>Cytophagia</taxon>
        <taxon>Cytophagales</taxon>
        <taxon>Persicobacteraceae</taxon>
        <taxon>Fulvitalea</taxon>
    </lineage>
</organism>
<keyword evidence="4" id="KW-1185">Reference proteome</keyword>
<dbReference type="SMART" id="SM00554">
    <property type="entry name" value="FAS1"/>
    <property type="match status" value="1"/>
</dbReference>
<feature type="chain" id="PRO_5043728669" description="FAS1 domain-containing protein" evidence="1">
    <location>
        <begin position="27"/>
        <end position="497"/>
    </location>
</feature>
<dbReference type="InterPro" id="IPR050904">
    <property type="entry name" value="Adhesion/Biosynth-related"/>
</dbReference>
<dbReference type="SUPFAM" id="SSF82153">
    <property type="entry name" value="FAS1 domain"/>
    <property type="match status" value="2"/>
</dbReference>
<dbReference type="InterPro" id="IPR000782">
    <property type="entry name" value="FAS1_domain"/>
</dbReference>
<name>A0AAU9DJV0_9BACT</name>
<dbReference type="Gene3D" id="2.30.180.10">
    <property type="entry name" value="FAS1 domain"/>
    <property type="match status" value="2"/>
</dbReference>
<proteinExistence type="predicted"/>
<sequence length="497" mass="56611">MKNNKIQVRYSLLLVLSFFCLASFWACDTDKGAYTEPEYYTALQLMERDEEGRFEEWLKVIAQSDYEGLLGARGKYTVLACENEGVLKYLADQGHSSATGMEKEKINRLVKNHIVMSQYESYAMDQGPMADTTLNGNYLTVMFGDGGFNTMMLNQTSQIVDRDYECSNGVLHVVDMPVSPIVDGGFTTLKKAQRFGILAQAVELTGYDTKLDSFQDEDGKLTSYTIFAEPDEVYIADGIQTVEDLIVKLGAADDYTNPENALNQFVGNHVLTRKLYSNRLKAEMYMTLSKTMVEVNPLEKFFVNPHYDFLDNILEESNYLNVYKMDLQARNAVIHDLEKIHYVFQPTPREFYDDVDDVPEILKYNKNNINHTYFSADEIGRWKGLGYIRFKYQLGSGGYDNDFVACWDARYGWFEYTTKPIVKGKYKVYAKFAENGNKGTFITSIDGIKGEKPAKTGVQSHFMGIYTFKENGSHVIRFEAITGSGLLLDCFIFKPVN</sequence>
<dbReference type="PANTHER" id="PTHR10900">
    <property type="entry name" value="PERIOSTIN-RELATED"/>
    <property type="match status" value="1"/>
</dbReference>
<gene>
    <name evidence="3" type="ORF">FUAX_39470</name>
</gene>
<dbReference type="AlphaFoldDB" id="A0AAU9DJV0"/>
<keyword evidence="1" id="KW-0732">Signal</keyword>
<dbReference type="EMBL" id="AP025315">
    <property type="protein sequence ID" value="BDD11515.1"/>
    <property type="molecule type" value="Genomic_DNA"/>
</dbReference>
<dbReference type="RefSeq" id="WP_338395005.1">
    <property type="nucleotide sequence ID" value="NZ_AP025315.1"/>
</dbReference>